<sequence length="82" mass="9753">RKDTWLEQIETMKVLVDRLESRLQEDKHRERPLAAFAATQLDRAGILGHNLDYRLELREQRTKECAEARTLLERKLADRPKL</sequence>
<dbReference type="AlphaFoldDB" id="A0A699XUD3"/>
<protein>
    <submittedName>
        <fullName evidence="1">Uncharacterized protein</fullName>
    </submittedName>
</protein>
<proteinExistence type="predicted"/>
<dbReference type="EMBL" id="BKCJ011867057">
    <property type="protein sequence ID" value="GFD59594.1"/>
    <property type="molecule type" value="Genomic_DNA"/>
</dbReference>
<feature type="non-terminal residue" evidence="1">
    <location>
        <position position="82"/>
    </location>
</feature>
<feature type="non-terminal residue" evidence="1">
    <location>
        <position position="1"/>
    </location>
</feature>
<name>A0A699XUD3_TANCI</name>
<comment type="caution">
    <text evidence="1">The sequence shown here is derived from an EMBL/GenBank/DDBJ whole genome shotgun (WGS) entry which is preliminary data.</text>
</comment>
<evidence type="ECO:0000313" key="1">
    <source>
        <dbReference type="EMBL" id="GFD59594.1"/>
    </source>
</evidence>
<gene>
    <name evidence="1" type="ORF">Tci_931563</name>
</gene>
<reference evidence="1" key="1">
    <citation type="journal article" date="2019" name="Sci. Rep.">
        <title>Draft genome of Tanacetum cinerariifolium, the natural source of mosquito coil.</title>
        <authorList>
            <person name="Yamashiro T."/>
            <person name="Shiraishi A."/>
            <person name="Satake H."/>
            <person name="Nakayama K."/>
        </authorList>
    </citation>
    <scope>NUCLEOTIDE SEQUENCE</scope>
</reference>
<organism evidence="1">
    <name type="scientific">Tanacetum cinerariifolium</name>
    <name type="common">Dalmatian daisy</name>
    <name type="synonym">Chrysanthemum cinerariifolium</name>
    <dbReference type="NCBI Taxonomy" id="118510"/>
    <lineage>
        <taxon>Eukaryota</taxon>
        <taxon>Viridiplantae</taxon>
        <taxon>Streptophyta</taxon>
        <taxon>Embryophyta</taxon>
        <taxon>Tracheophyta</taxon>
        <taxon>Spermatophyta</taxon>
        <taxon>Magnoliopsida</taxon>
        <taxon>eudicotyledons</taxon>
        <taxon>Gunneridae</taxon>
        <taxon>Pentapetalae</taxon>
        <taxon>asterids</taxon>
        <taxon>campanulids</taxon>
        <taxon>Asterales</taxon>
        <taxon>Asteraceae</taxon>
        <taxon>Asteroideae</taxon>
        <taxon>Anthemideae</taxon>
        <taxon>Anthemidinae</taxon>
        <taxon>Tanacetum</taxon>
    </lineage>
</organism>
<accession>A0A699XUD3</accession>